<reference evidence="2 3" key="1">
    <citation type="submission" date="2024-01" db="EMBL/GenBank/DDBJ databases">
        <authorList>
            <person name="Allen C."/>
            <person name="Tagirdzhanova G."/>
        </authorList>
    </citation>
    <scope>NUCLEOTIDE SEQUENCE [LARGE SCALE GENOMIC DNA]</scope>
</reference>
<feature type="region of interest" description="Disordered" evidence="1">
    <location>
        <begin position="240"/>
        <end position="260"/>
    </location>
</feature>
<protein>
    <recommendedName>
        <fullName evidence="4">WD40 domain-containing protein</fullName>
    </recommendedName>
</protein>
<sequence>MRFSRKFKDGRLVATLLPTGIHIRAVERLDEVASVVPLPVDLPASAVICFLWSPTSQRLLLATSDLVMVAAVDPPAGKEPFRAVIRNPTLPVTAKPTFVSLCPSDDCVCICSAFGVKFVVFDLRTGQGVAIESPKFFSSAAVCSRGVSFRPATHHMALLVRTDGKDFVCLRDLVASAPVVTWELDTIDAQGLVWSPDGRWLTVWESPAHGHKVLFYTPDGHLFKTWTGAASGITARLPKLTSDSEARQDASSSGTDAETSAADELFGSGVRLVQFSANARHLAVGDASRTIRIIDMATVTTSMRLVHPTSIRPRVGSSLLTWQEQIDPVVADTGHIFVEATHDVSPPGRPVASSIDSTTVSSGCTLMAFDSSSTLLATRIEEAPSTVWVWSLETAELCSVLMLHANVSTVVWQPTTPHTLLVTCEGDKHRGLGVVWNPLKDTPPQAANFAPYYPPSFNQGHSSLSGQPAGKYRPAWLDLKGIPPSLFYSDANEFCLVALDEGDYHEYKATDSIPWSEAEAPLATTFLGGKRWAIDDRVREESPLELVPAGVDIEGDSEVDDTFHYKKED</sequence>
<name>A0ABP0BQQ7_9PEZI</name>
<evidence type="ECO:0000256" key="1">
    <source>
        <dbReference type="SAM" id="MobiDB-lite"/>
    </source>
</evidence>
<dbReference type="PANTHER" id="PTHR16220">
    <property type="entry name" value="WD REPEAT PROTEIN 8-RELATED"/>
    <property type="match status" value="1"/>
</dbReference>
<dbReference type="Gene3D" id="2.130.10.10">
    <property type="entry name" value="YVTN repeat-like/Quinoprotein amine dehydrogenase"/>
    <property type="match status" value="2"/>
</dbReference>
<gene>
    <name evidence="2" type="ORF">SCUCBS95973_004638</name>
</gene>
<dbReference type="InterPro" id="IPR015943">
    <property type="entry name" value="WD40/YVTN_repeat-like_dom_sf"/>
</dbReference>
<dbReference type="InterPro" id="IPR052778">
    <property type="entry name" value="Centrosome-WD_assoc"/>
</dbReference>
<dbReference type="EMBL" id="CAWUHB010000023">
    <property type="protein sequence ID" value="CAK7221846.1"/>
    <property type="molecule type" value="Genomic_DNA"/>
</dbReference>
<dbReference type="Proteomes" id="UP001642405">
    <property type="component" value="Unassembled WGS sequence"/>
</dbReference>
<dbReference type="SUPFAM" id="SSF50998">
    <property type="entry name" value="Quinoprotein alcohol dehydrogenase-like"/>
    <property type="match status" value="1"/>
</dbReference>
<keyword evidence="3" id="KW-1185">Reference proteome</keyword>
<evidence type="ECO:0000313" key="3">
    <source>
        <dbReference type="Proteomes" id="UP001642405"/>
    </source>
</evidence>
<dbReference type="PANTHER" id="PTHR16220:SF0">
    <property type="entry name" value="WD REPEAT-CONTAINING PROTEIN WRAP73"/>
    <property type="match status" value="1"/>
</dbReference>
<comment type="caution">
    <text evidence="2">The sequence shown here is derived from an EMBL/GenBank/DDBJ whole genome shotgun (WGS) entry which is preliminary data.</text>
</comment>
<accession>A0ABP0BQQ7</accession>
<dbReference type="InterPro" id="IPR011047">
    <property type="entry name" value="Quinoprotein_ADH-like_sf"/>
</dbReference>
<proteinExistence type="predicted"/>
<organism evidence="2 3">
    <name type="scientific">Sporothrix curviconia</name>
    <dbReference type="NCBI Taxonomy" id="1260050"/>
    <lineage>
        <taxon>Eukaryota</taxon>
        <taxon>Fungi</taxon>
        <taxon>Dikarya</taxon>
        <taxon>Ascomycota</taxon>
        <taxon>Pezizomycotina</taxon>
        <taxon>Sordariomycetes</taxon>
        <taxon>Sordariomycetidae</taxon>
        <taxon>Ophiostomatales</taxon>
        <taxon>Ophiostomataceae</taxon>
        <taxon>Sporothrix</taxon>
    </lineage>
</organism>
<evidence type="ECO:0000313" key="2">
    <source>
        <dbReference type="EMBL" id="CAK7221846.1"/>
    </source>
</evidence>
<feature type="compositionally biased region" description="Polar residues" evidence="1">
    <location>
        <begin position="249"/>
        <end position="258"/>
    </location>
</feature>
<evidence type="ECO:0008006" key="4">
    <source>
        <dbReference type="Google" id="ProtNLM"/>
    </source>
</evidence>